<evidence type="ECO:0000313" key="3">
    <source>
        <dbReference type="Proteomes" id="UP000218209"/>
    </source>
</evidence>
<feature type="compositionally biased region" description="Low complexity" evidence="1">
    <location>
        <begin position="639"/>
        <end position="669"/>
    </location>
</feature>
<feature type="compositionally biased region" description="Basic residues" evidence="1">
    <location>
        <begin position="63"/>
        <end position="76"/>
    </location>
</feature>
<feature type="compositionally biased region" description="Polar residues" evidence="1">
    <location>
        <begin position="109"/>
        <end position="125"/>
    </location>
</feature>
<dbReference type="Pfam" id="PF18759">
    <property type="entry name" value="Plavaka"/>
    <property type="match status" value="1"/>
</dbReference>
<feature type="compositionally biased region" description="Basic residues" evidence="1">
    <location>
        <begin position="613"/>
        <end position="630"/>
    </location>
</feature>
<dbReference type="Proteomes" id="UP000218209">
    <property type="component" value="Unassembled WGS sequence"/>
</dbReference>
<feature type="region of interest" description="Disordered" evidence="1">
    <location>
        <begin position="109"/>
        <end position="166"/>
    </location>
</feature>
<gene>
    <name evidence="2" type="ORF">BU14_0483s0016</name>
</gene>
<feature type="compositionally biased region" description="Low complexity" evidence="1">
    <location>
        <begin position="147"/>
        <end position="159"/>
    </location>
</feature>
<keyword evidence="3" id="KW-1185">Reference proteome</keyword>
<protein>
    <submittedName>
        <fullName evidence="2">Uncharacterized protein</fullName>
    </submittedName>
</protein>
<accession>A0A1X6NUD5</accession>
<organism evidence="2 3">
    <name type="scientific">Porphyra umbilicalis</name>
    <name type="common">Purple laver</name>
    <name type="synonym">Red alga</name>
    <dbReference type="NCBI Taxonomy" id="2786"/>
    <lineage>
        <taxon>Eukaryota</taxon>
        <taxon>Rhodophyta</taxon>
        <taxon>Bangiophyceae</taxon>
        <taxon>Bangiales</taxon>
        <taxon>Bangiaceae</taxon>
        <taxon>Porphyra</taxon>
    </lineage>
</organism>
<dbReference type="AlphaFoldDB" id="A0A1X6NUD5"/>
<dbReference type="OrthoDB" id="546399at2759"/>
<dbReference type="InterPro" id="IPR041078">
    <property type="entry name" value="Plavaka"/>
</dbReference>
<feature type="compositionally biased region" description="Polar residues" evidence="1">
    <location>
        <begin position="40"/>
        <end position="59"/>
    </location>
</feature>
<evidence type="ECO:0000256" key="1">
    <source>
        <dbReference type="SAM" id="MobiDB-lite"/>
    </source>
</evidence>
<feature type="compositionally biased region" description="Low complexity" evidence="1">
    <location>
        <begin position="1"/>
        <end position="14"/>
    </location>
</feature>
<feature type="compositionally biased region" description="Basic and acidic residues" evidence="1">
    <location>
        <begin position="846"/>
        <end position="857"/>
    </location>
</feature>
<sequence>MRTQHAAAAAVRAVVEGETPSDDSSDDDSDAIDPPDVATGVNQSLGGPSTSTDNASREASASHLKRPERRKRRPKNNRQALQAAIAMLVASARPDDAARFASLVSGNTGATGVTQSAPADPTASTLGADPALGGGPSDKRPQFGTDGQAARKGGAASKRGCNKKLSKRKRDMIALKEALNKLEGMDGPVESAFPKASAFLSALDGEANRCLHEQKWRKTEIKSGSATYLFYSRDVMIVALDAFTKATSLCLRGKRRFAADNSVLRTDSLNGDLYMTEQESIDKIHANKTVGGKRLAVFTLAIQLFSDATLVSWNNAHYAYPIRVRFPNILTGKVQWLTVGYIPYIKAKSEDAEEIHRVRMLRDEVLQRCLAVLLDGVITASAEGQVWNLPRVGPILAVPRIVLYAADQPEERHILGLKLSGCTFQCSHCMVGKSKAGCADAHSGRREVLDNVELQLQAARHRENGASRAFLDHLAADTSTVAIVPALAAVHGLGTGSLRLYDIFGFDMLHVMKLGVIRVLAKKIPALLKVLCKGGFARWGPWKKTVVAMSERSRHMSRISNASIVAPGYLVCTGVKQSTFTGCSWRHGLVVLMHMVAGAVSRRLPGSKEPFLGRKRGRRLSPAVRRRTRRRVDSQGLRAQTDTESSSTDSNDAASVASSDAPGDSSDATYSDAGTDDTLSGGEEAEDDAPVPTVSDREREYKDLFGDMPTHDAVLEVVCLAASLMGKLCGDNKEEGYSMTQSESEELANDAYSFVTKYVRVLFGPVNTTKMHTLAYHLLDELLLRGNVIEADTSVNESLHKRIKIMWTNTNKQEASFTVQMLRCEQTLSHIVESDIADKTPATGAQDEHSGRARAAESGDEGLAAADVGGAADRAAPGGPARGTFDGVEAADEDAAMELDFGGGQSDEAEAVASDEDDEDEIEVQDVEDNAGADGAAAGPSPCAATELSMDGGELAIKRKRCRVSGRRLTVRDAAAADDGRLQLLPTLLNATAAQQLVVVNTFKIEAMLPWRSKPVRQLVRAARVLYGKPWFDHVYYDVPGESSEPRLGLARLLVRAVSGVRRELLVVQRLELAEHRSTCVLSRFNCRRYKWVMDPMTGFPALDAVPITRVVRLEHVVPDFEELGTRWGLLGTPATTPHTPHERRRERFFTNVFFPWTTNSITEAP</sequence>
<feature type="region of interest" description="Disordered" evidence="1">
    <location>
        <begin position="607"/>
        <end position="696"/>
    </location>
</feature>
<feature type="compositionally biased region" description="Acidic residues" evidence="1">
    <location>
        <begin position="19"/>
        <end position="33"/>
    </location>
</feature>
<proteinExistence type="predicted"/>
<dbReference type="EMBL" id="KV919093">
    <property type="protein sequence ID" value="OSX72003.1"/>
    <property type="molecule type" value="Genomic_DNA"/>
</dbReference>
<feature type="region of interest" description="Disordered" evidence="1">
    <location>
        <begin position="835"/>
        <end position="862"/>
    </location>
</feature>
<feature type="region of interest" description="Disordered" evidence="1">
    <location>
        <begin position="1"/>
        <end position="81"/>
    </location>
</feature>
<reference evidence="2 3" key="1">
    <citation type="submission" date="2017-03" db="EMBL/GenBank/DDBJ databases">
        <title>WGS assembly of Porphyra umbilicalis.</title>
        <authorList>
            <person name="Brawley S.H."/>
            <person name="Blouin N.A."/>
            <person name="Ficko-Blean E."/>
            <person name="Wheeler G.L."/>
            <person name="Lohr M."/>
            <person name="Goodson H.V."/>
            <person name="Jenkins J.W."/>
            <person name="Blaby-Haas C.E."/>
            <person name="Helliwell K.E."/>
            <person name="Chan C."/>
            <person name="Marriage T."/>
            <person name="Bhattacharya D."/>
            <person name="Klein A.S."/>
            <person name="Badis Y."/>
            <person name="Brodie J."/>
            <person name="Cao Y."/>
            <person name="Collen J."/>
            <person name="Dittami S.M."/>
            <person name="Gachon C.M."/>
            <person name="Green B.R."/>
            <person name="Karpowicz S."/>
            <person name="Kim J.W."/>
            <person name="Kudahl U."/>
            <person name="Lin S."/>
            <person name="Michel G."/>
            <person name="Mittag M."/>
            <person name="Olson B.J."/>
            <person name="Pangilinan J."/>
            <person name="Peng Y."/>
            <person name="Qiu H."/>
            <person name="Shu S."/>
            <person name="Singer J.T."/>
            <person name="Smith A.G."/>
            <person name="Sprecher B.N."/>
            <person name="Wagner V."/>
            <person name="Wang W."/>
            <person name="Wang Z.-Y."/>
            <person name="Yan J."/>
            <person name="Yarish C."/>
            <person name="Zoeuner-Riek S."/>
            <person name="Zhuang Y."/>
            <person name="Zou Y."/>
            <person name="Lindquist E.A."/>
            <person name="Grimwood J."/>
            <person name="Barry K."/>
            <person name="Rokhsar D.S."/>
            <person name="Schmutz J."/>
            <person name="Stiller J.W."/>
            <person name="Grossman A.R."/>
            <person name="Prochnik S.E."/>
        </authorList>
    </citation>
    <scope>NUCLEOTIDE SEQUENCE [LARGE SCALE GENOMIC DNA]</scope>
    <source>
        <strain evidence="2">4086291</strain>
    </source>
</reference>
<evidence type="ECO:0000313" key="2">
    <source>
        <dbReference type="EMBL" id="OSX72003.1"/>
    </source>
</evidence>
<name>A0A1X6NUD5_PORUM</name>